<proteinExistence type="predicted"/>
<evidence type="ECO:0000259" key="2">
    <source>
        <dbReference type="Pfam" id="PF20996"/>
    </source>
</evidence>
<dbReference type="Pfam" id="PF17744">
    <property type="entry name" value="DUF5581"/>
    <property type="match status" value="1"/>
</dbReference>
<feature type="domain" description="DUF5581" evidence="1">
    <location>
        <begin position="200"/>
        <end position="302"/>
    </location>
</feature>
<evidence type="ECO:0000259" key="1">
    <source>
        <dbReference type="Pfam" id="PF17744"/>
    </source>
</evidence>
<accession>A0A099Z4W8</accession>
<dbReference type="Proteomes" id="UP000053641">
    <property type="component" value="Unassembled WGS sequence"/>
</dbReference>
<reference evidence="3 4" key="1">
    <citation type="submission" date="2014-06" db="EMBL/GenBank/DDBJ databases">
        <title>Genome evolution of avian class.</title>
        <authorList>
            <person name="Zhang G."/>
            <person name="Li C."/>
        </authorList>
    </citation>
    <scope>NUCLEOTIDE SEQUENCE [LARGE SCALE GENOMIC DNA]</scope>
    <source>
        <strain evidence="3">BGI_N309</strain>
    </source>
</reference>
<dbReference type="EMBL" id="KL889376">
    <property type="protein sequence ID" value="KGL76776.1"/>
    <property type="molecule type" value="Genomic_DNA"/>
</dbReference>
<dbReference type="PANTHER" id="PTHR14537">
    <property type="entry name" value="FIBRONECTIN TYPE III DOMAIN-CONTAINING PROTEIN 11"/>
    <property type="match status" value="1"/>
</dbReference>
<feature type="non-terminal residue" evidence="3">
    <location>
        <position position="307"/>
    </location>
</feature>
<dbReference type="InterPro" id="IPR048317">
    <property type="entry name" value="DUF5581_C"/>
</dbReference>
<organism evidence="3 4">
    <name type="scientific">Tinamus guttatus</name>
    <name type="common">White-throated tinamou</name>
    <dbReference type="NCBI Taxonomy" id="94827"/>
    <lineage>
        <taxon>Eukaryota</taxon>
        <taxon>Metazoa</taxon>
        <taxon>Chordata</taxon>
        <taxon>Craniata</taxon>
        <taxon>Vertebrata</taxon>
        <taxon>Euteleostomi</taxon>
        <taxon>Archelosauria</taxon>
        <taxon>Archosauria</taxon>
        <taxon>Dinosauria</taxon>
        <taxon>Saurischia</taxon>
        <taxon>Theropoda</taxon>
        <taxon>Coelurosauria</taxon>
        <taxon>Aves</taxon>
        <taxon>Palaeognathae</taxon>
        <taxon>Tinamiformes</taxon>
        <taxon>Tinamidae</taxon>
        <taxon>Tinamus</taxon>
    </lineage>
</organism>
<dbReference type="AlphaFoldDB" id="A0A099Z4W8"/>
<sequence>SFGIMDAYLKDFGTRLENALRSCGALSDSTWKLYLDRRSSLLTFLHTNLSLHFLRRHHKRVELLKQSSFYIEILPKHLALGDQSHPMHPINLFQQVDPWRFQRMKKVGATQTKIQLLLLEDLLEQLERGREELLCYLKTYDVVTFLSQWDQIKQRVSDLSKMIDSFLGALVPGKLHLKHRLVPDARAPKIPRIRLVLSTKMPVVFDRKESVAHEDRATLKWFSTSQQAQQEQYELSFRLLEHGMQERGHCGNLTITSNMCEIQNLLRGRAYEFTVRRAETYALVYEQWHDSITLKTETSPDQDMGSS</sequence>
<name>A0A099Z4W8_TINGU</name>
<keyword evidence="4" id="KW-1185">Reference proteome</keyword>
<evidence type="ECO:0000313" key="4">
    <source>
        <dbReference type="Proteomes" id="UP000053641"/>
    </source>
</evidence>
<dbReference type="Pfam" id="PF20996">
    <property type="entry name" value="DUF5581_N"/>
    <property type="match status" value="1"/>
</dbReference>
<dbReference type="InterPro" id="IPR039581">
    <property type="entry name" value="FNDC11"/>
</dbReference>
<feature type="domain" description="DUF5581" evidence="2">
    <location>
        <begin position="29"/>
        <end position="195"/>
    </location>
</feature>
<evidence type="ECO:0000313" key="3">
    <source>
        <dbReference type="EMBL" id="KGL76776.1"/>
    </source>
</evidence>
<gene>
    <name evidence="3" type="ORF">N309_11240</name>
</gene>
<feature type="non-terminal residue" evidence="3">
    <location>
        <position position="1"/>
    </location>
</feature>
<protein>
    <submittedName>
        <fullName evidence="3">Uncharacterized protein C20orf195</fullName>
    </submittedName>
</protein>
<dbReference type="InterPro" id="IPR049231">
    <property type="entry name" value="DUF5581_N"/>
</dbReference>